<dbReference type="Proteomes" id="UP000198790">
    <property type="component" value="Unassembled WGS sequence"/>
</dbReference>
<accession>A0A1I0WLC0</accession>
<dbReference type="Gene3D" id="3.40.1260.10">
    <property type="entry name" value="DsrEFH-like"/>
    <property type="match status" value="1"/>
</dbReference>
<dbReference type="PANTHER" id="PTHR37691">
    <property type="entry name" value="BLR3518 PROTEIN"/>
    <property type="match status" value="1"/>
</dbReference>
<name>A0A1I0WLC0_9BACT</name>
<gene>
    <name evidence="2" type="ORF">SAMN04489723_102189</name>
</gene>
<dbReference type="InterPro" id="IPR027396">
    <property type="entry name" value="DsrEFH-like"/>
</dbReference>
<keyword evidence="1" id="KW-0732">Signal</keyword>
<dbReference type="AlphaFoldDB" id="A0A1I0WLC0"/>
<evidence type="ECO:0000313" key="3">
    <source>
        <dbReference type="Proteomes" id="UP000198790"/>
    </source>
</evidence>
<evidence type="ECO:0000256" key="1">
    <source>
        <dbReference type="SAM" id="SignalP"/>
    </source>
</evidence>
<protein>
    <submittedName>
        <fullName evidence="2">Intracellular sulfur oxidation protein, DsrE/DsrF family</fullName>
    </submittedName>
</protein>
<sequence>MKRFFYPLFLLIILNYSGAMAQGQMPDYIKEKITYPVFDFHPWVGVMPVSNGALPYDSTLDYKVALDLYGKMKDSTAIHPTILEVARTYNLNIANGVPAEKIQIVAVIHGGLVQAILSEEEYQKKYQTTNPNIAAIKALEGAGVKFYVCGQSMAFYKLGSENITPMVKMAISAKTTFITLDQMGYSYLNVSDD</sequence>
<dbReference type="PANTHER" id="PTHR37691:SF1">
    <property type="entry name" value="BLR3518 PROTEIN"/>
    <property type="match status" value="1"/>
</dbReference>
<dbReference type="InterPro" id="IPR003787">
    <property type="entry name" value="Sulphur_relay_DsrE/F-like"/>
</dbReference>
<dbReference type="RefSeq" id="WP_092894738.1">
    <property type="nucleotide sequence ID" value="NZ_FOKK01000002.1"/>
</dbReference>
<dbReference type="STRING" id="237018.SAMN04489723_102189"/>
<feature type="chain" id="PRO_5011669628" evidence="1">
    <location>
        <begin position="22"/>
        <end position="193"/>
    </location>
</feature>
<dbReference type="OrthoDB" id="7206705at2"/>
<dbReference type="Pfam" id="PF02635">
    <property type="entry name" value="DsrE"/>
    <property type="match status" value="1"/>
</dbReference>
<reference evidence="2 3" key="1">
    <citation type="submission" date="2016-10" db="EMBL/GenBank/DDBJ databases">
        <authorList>
            <person name="de Groot N.N."/>
        </authorList>
    </citation>
    <scope>NUCLEOTIDE SEQUENCE [LARGE SCALE GENOMIC DNA]</scope>
    <source>
        <strain evidence="2 3">DSM 23399</strain>
    </source>
</reference>
<evidence type="ECO:0000313" key="2">
    <source>
        <dbReference type="EMBL" id="SFA89167.1"/>
    </source>
</evidence>
<organism evidence="2 3">
    <name type="scientific">Algoriphagus aquimarinus</name>
    <dbReference type="NCBI Taxonomy" id="237018"/>
    <lineage>
        <taxon>Bacteria</taxon>
        <taxon>Pseudomonadati</taxon>
        <taxon>Bacteroidota</taxon>
        <taxon>Cytophagia</taxon>
        <taxon>Cytophagales</taxon>
        <taxon>Cyclobacteriaceae</taxon>
        <taxon>Algoriphagus</taxon>
    </lineage>
</organism>
<proteinExistence type="predicted"/>
<dbReference type="EMBL" id="FOKK01000002">
    <property type="protein sequence ID" value="SFA89167.1"/>
    <property type="molecule type" value="Genomic_DNA"/>
</dbReference>
<keyword evidence="3" id="KW-1185">Reference proteome</keyword>
<dbReference type="SUPFAM" id="SSF75169">
    <property type="entry name" value="DsrEFH-like"/>
    <property type="match status" value="1"/>
</dbReference>
<feature type="signal peptide" evidence="1">
    <location>
        <begin position="1"/>
        <end position="21"/>
    </location>
</feature>